<keyword evidence="1" id="KW-0175">Coiled coil</keyword>
<organism evidence="2 3">
    <name type="scientific">Cylindrotheca closterium</name>
    <dbReference type="NCBI Taxonomy" id="2856"/>
    <lineage>
        <taxon>Eukaryota</taxon>
        <taxon>Sar</taxon>
        <taxon>Stramenopiles</taxon>
        <taxon>Ochrophyta</taxon>
        <taxon>Bacillariophyta</taxon>
        <taxon>Bacillariophyceae</taxon>
        <taxon>Bacillariophycidae</taxon>
        <taxon>Bacillariales</taxon>
        <taxon>Bacillariaceae</taxon>
        <taxon>Cylindrotheca</taxon>
    </lineage>
</organism>
<keyword evidence="3" id="KW-1185">Reference proteome</keyword>
<evidence type="ECO:0000313" key="2">
    <source>
        <dbReference type="EMBL" id="CAJ1933322.1"/>
    </source>
</evidence>
<feature type="coiled-coil region" evidence="1">
    <location>
        <begin position="99"/>
        <end position="126"/>
    </location>
</feature>
<evidence type="ECO:0008006" key="4">
    <source>
        <dbReference type="Google" id="ProtNLM"/>
    </source>
</evidence>
<name>A0AAD2CHW1_9STRA</name>
<sequence>MTPIPQFQRALSRQTVPNLRKAIVASSARFSSSAREQVPKEDYYNGHLLADHLEYIDDMLDHTLNIENTVEGLKSIHAKKYEAYKTLSPGATSELDALFHQAAAEKEELSKQLKDLKNMMMKVQKNPFFAVDSPDGMADAELVNDEAEVDRIIDYASKFEDTEMVEQKHKIEDAIKKERARDPEHDW</sequence>
<protein>
    <recommendedName>
        <fullName evidence="4">ATP synthase subunit d, mitochondrial</fullName>
    </recommendedName>
</protein>
<reference evidence="2" key="1">
    <citation type="submission" date="2023-08" db="EMBL/GenBank/DDBJ databases">
        <authorList>
            <person name="Audoor S."/>
            <person name="Bilcke G."/>
        </authorList>
    </citation>
    <scope>NUCLEOTIDE SEQUENCE</scope>
</reference>
<dbReference type="EMBL" id="CAKOGP040000258">
    <property type="protein sequence ID" value="CAJ1933322.1"/>
    <property type="molecule type" value="Genomic_DNA"/>
</dbReference>
<dbReference type="Proteomes" id="UP001295423">
    <property type="component" value="Unassembled WGS sequence"/>
</dbReference>
<gene>
    <name evidence="2" type="ORF">CYCCA115_LOCUS3258</name>
</gene>
<evidence type="ECO:0000313" key="3">
    <source>
        <dbReference type="Proteomes" id="UP001295423"/>
    </source>
</evidence>
<proteinExistence type="predicted"/>
<accession>A0AAD2CHW1</accession>
<evidence type="ECO:0000256" key="1">
    <source>
        <dbReference type="SAM" id="Coils"/>
    </source>
</evidence>
<comment type="caution">
    <text evidence="2">The sequence shown here is derived from an EMBL/GenBank/DDBJ whole genome shotgun (WGS) entry which is preliminary data.</text>
</comment>
<dbReference type="AlphaFoldDB" id="A0AAD2CHW1"/>